<dbReference type="Proteomes" id="UP001431010">
    <property type="component" value="Chromosome"/>
</dbReference>
<proteinExistence type="predicted"/>
<name>A0ABY3RE31_9BRAD</name>
<keyword evidence="3" id="KW-1185">Reference proteome</keyword>
<keyword evidence="2" id="KW-0808">Transferase</keyword>
<evidence type="ECO:0000313" key="2">
    <source>
        <dbReference type="EMBL" id="UFZ04953.1"/>
    </source>
</evidence>
<sequence length="639" mass="69774">MSVIRSDATSVNFSRRLANNPHIYQWLNGIAVIPIWHALHQLDVLPLLRLGDGEERLRFRNFLKRVQEKHPAMRAGCLLGAFRTLTFQGWLSLEDCGLDTRLELTREGTMALALLDRTATTISIAIAEIAWLSRLPDIVVNANESGVANCTAAIRNLAELSSAGWELLPTSDDDQDAVSVQIARYVDALILCPVLVLFARPGLLGELSVFEMIKGRPGADWPLQSYAEPLGSLLTAMLEFLQDQGVVVSDDEGWSLTDEGKSLASEAANFGVVTSYLNTFAHFRDYLAGASDVFDVDLDEHVDRALNIWGSSGSTTAKAIRQNICECVLTTLFDELPLDEQPLGIADMGCGDGRALAEFAEFVIEGTQRGKNLASHPLHLVGADISPISRAAASRNLKRFAGRKGVMTAVIEGDVSDPSAFDRALRSLHWDEGRANASSFLHTQLFLLHDRRRLIDDCEQASEELNIAISRTSPFAIEDAISSVGKDIPPPPWSESESGKVGAEIVNAFTTSCCDRGELVPAVVVGADLIALLERWRSYAPFGIVIVEPHVPRLDEINGSNRDRTQVDPAPAVWGVHFPSNQFLMPFVEFELALSLAGFSTVERWNSATGGLSMTWSVSSELVYRTVAMPSALVLEHGL</sequence>
<dbReference type="Pfam" id="PF23525">
    <property type="entry name" value="Methyltransf_36"/>
    <property type="match status" value="1"/>
</dbReference>
<dbReference type="RefSeq" id="WP_231322468.1">
    <property type="nucleotide sequence ID" value="NZ_CP088156.1"/>
</dbReference>
<dbReference type="GO" id="GO:0008168">
    <property type="term" value="F:methyltransferase activity"/>
    <property type="evidence" value="ECO:0007669"/>
    <property type="project" value="UniProtKB-KW"/>
</dbReference>
<dbReference type="InterPro" id="IPR056393">
    <property type="entry name" value="AprA-like_MT2"/>
</dbReference>
<dbReference type="Gene3D" id="3.40.50.150">
    <property type="entry name" value="Vaccinia Virus protein VP39"/>
    <property type="match status" value="1"/>
</dbReference>
<feature type="domain" description="AprA-like MT2-like" evidence="1">
    <location>
        <begin position="300"/>
        <end position="453"/>
    </location>
</feature>
<keyword evidence="2" id="KW-0489">Methyltransferase</keyword>
<dbReference type="InterPro" id="IPR029063">
    <property type="entry name" value="SAM-dependent_MTases_sf"/>
</dbReference>
<evidence type="ECO:0000313" key="3">
    <source>
        <dbReference type="Proteomes" id="UP001431010"/>
    </source>
</evidence>
<dbReference type="GO" id="GO:0032259">
    <property type="term" value="P:methylation"/>
    <property type="evidence" value="ECO:0007669"/>
    <property type="project" value="UniProtKB-KW"/>
</dbReference>
<dbReference type="EMBL" id="CP088156">
    <property type="protein sequence ID" value="UFZ04953.1"/>
    <property type="molecule type" value="Genomic_DNA"/>
</dbReference>
<organism evidence="2 3">
    <name type="scientific">Bradyrhizobium ontarionense</name>
    <dbReference type="NCBI Taxonomy" id="2898149"/>
    <lineage>
        <taxon>Bacteria</taxon>
        <taxon>Pseudomonadati</taxon>
        <taxon>Pseudomonadota</taxon>
        <taxon>Alphaproteobacteria</taxon>
        <taxon>Hyphomicrobiales</taxon>
        <taxon>Nitrobacteraceae</taxon>
        <taxon>Bradyrhizobium</taxon>
    </lineage>
</organism>
<gene>
    <name evidence="2" type="ORF">LQG66_01125</name>
</gene>
<protein>
    <submittedName>
        <fullName evidence="2">Class I SAM-dependent methyltransferase</fullName>
    </submittedName>
</protein>
<accession>A0ABY3RE31</accession>
<evidence type="ECO:0000259" key="1">
    <source>
        <dbReference type="Pfam" id="PF23525"/>
    </source>
</evidence>
<dbReference type="SUPFAM" id="SSF53335">
    <property type="entry name" value="S-adenosyl-L-methionine-dependent methyltransferases"/>
    <property type="match status" value="1"/>
</dbReference>
<reference evidence="2" key="1">
    <citation type="journal article" date="2024" name="Antonie Van Leeuwenhoek">
        <title>Bradyrhizobium ontarionense sp. nov., a novel bacterial symbiont isolated from Aeschynomene indica (Indian jointvetch), harbours photosynthesis, nitrogen fixation and nitrous oxide (N2O) reductase genes.</title>
        <authorList>
            <person name="Bromfield E.S.P."/>
            <person name="Cloutier S."/>
        </authorList>
    </citation>
    <scope>NUCLEOTIDE SEQUENCE</scope>
    <source>
        <strain evidence="2">A19</strain>
    </source>
</reference>